<reference evidence="5" key="1">
    <citation type="submission" date="2016-06" db="EMBL/GenBank/DDBJ databases">
        <authorList>
            <person name="Varghese N."/>
            <person name="Submissions Spin"/>
        </authorList>
    </citation>
    <scope>NUCLEOTIDE SEQUENCE [LARGE SCALE GENOMIC DNA]</scope>
    <source>
        <strain evidence="5">DSM 44830</strain>
    </source>
</reference>
<keyword evidence="2" id="KW-1133">Transmembrane helix</keyword>
<dbReference type="STRING" id="262898.GA0070564_101852"/>
<evidence type="ECO:0000256" key="1">
    <source>
        <dbReference type="SAM" id="MobiDB-lite"/>
    </source>
</evidence>
<feature type="compositionally biased region" description="Low complexity" evidence="1">
    <location>
        <begin position="57"/>
        <end position="141"/>
    </location>
</feature>
<evidence type="ECO:0000313" key="5">
    <source>
        <dbReference type="Proteomes" id="UP000199504"/>
    </source>
</evidence>
<organism evidence="4 5">
    <name type="scientific">Micromonospora mirobrigensis</name>
    <dbReference type="NCBI Taxonomy" id="262898"/>
    <lineage>
        <taxon>Bacteria</taxon>
        <taxon>Bacillati</taxon>
        <taxon>Actinomycetota</taxon>
        <taxon>Actinomycetes</taxon>
        <taxon>Micromonosporales</taxon>
        <taxon>Micromonosporaceae</taxon>
        <taxon>Micromonospora</taxon>
    </lineage>
</organism>
<dbReference type="PRINTS" id="PR01217">
    <property type="entry name" value="PRICHEXTENSN"/>
</dbReference>
<protein>
    <submittedName>
        <fullName evidence="4">Uncharacterized protein</fullName>
    </submittedName>
</protein>
<dbReference type="RefSeq" id="WP_141714695.1">
    <property type="nucleotide sequence ID" value="NZ_FMCX01000001.1"/>
</dbReference>
<feature type="chain" id="PRO_5008705366" evidence="3">
    <location>
        <begin position="43"/>
        <end position="515"/>
    </location>
</feature>
<accession>A0A1C4V0G2</accession>
<feature type="region of interest" description="Disordered" evidence="1">
    <location>
        <begin position="57"/>
        <end position="147"/>
    </location>
</feature>
<keyword evidence="2" id="KW-0812">Transmembrane</keyword>
<feature type="region of interest" description="Disordered" evidence="1">
    <location>
        <begin position="159"/>
        <end position="188"/>
    </location>
</feature>
<feature type="transmembrane region" description="Helical" evidence="2">
    <location>
        <begin position="476"/>
        <end position="494"/>
    </location>
</feature>
<feature type="region of interest" description="Disordered" evidence="1">
    <location>
        <begin position="443"/>
        <end position="470"/>
    </location>
</feature>
<dbReference type="InterPro" id="IPR006311">
    <property type="entry name" value="TAT_signal"/>
</dbReference>
<sequence>MARVDVRPVARAGGRRTAPLLAAALAAGVLAAAAAAPGWATAAPTVTGVVTAATDPAEVATDPATDPVPEPTTTTSDPEPTTTTSAPDPTTAPPTVSAPPETTAPAPAPTTTTTAPAPASTTTAPAPGVPAPATTSPTVKAPAPPPAVPPAVPALPPAVPGAPPAAPGVPPAAPAAPPAAPGQQPQGQVGVAVTTGDVVLTPAYWNADRTVTSLRVTVANTGTVTEQIRLGYKLPAGLTDAGTPGCAPADGGYRCGEWTTAPGARFSALIRVRVRGDAWRSMPLSGAVRVVARAPSVNGTSVDDEGFAVLFPPGPPVPGISLHADPPVFDISGEPTVLTVRLGNTGKADARGRIEVTLPAGVTVPTLPTGCVDAGSGRTRCDTGTVAAGSGTELRLTVAATPQAQRLSPLAGAVAGQLDPRNGRSRQMQMSFRITAAAALATPPVATPTPTGSQGVLAAAGQRGGGDEGLSGQQTALALIAVSALLVALALGLATTSLRRRFTDPPAETASAATD</sequence>
<feature type="compositionally biased region" description="Pro residues" evidence="1">
    <location>
        <begin position="159"/>
        <end position="180"/>
    </location>
</feature>
<evidence type="ECO:0000313" key="4">
    <source>
        <dbReference type="EMBL" id="SCE77319.1"/>
    </source>
</evidence>
<dbReference type="EMBL" id="FMCX01000001">
    <property type="protein sequence ID" value="SCE77319.1"/>
    <property type="molecule type" value="Genomic_DNA"/>
</dbReference>
<evidence type="ECO:0000256" key="3">
    <source>
        <dbReference type="SAM" id="SignalP"/>
    </source>
</evidence>
<dbReference type="AlphaFoldDB" id="A0A1C4V0G2"/>
<dbReference type="PROSITE" id="PS51318">
    <property type="entry name" value="TAT"/>
    <property type="match status" value="1"/>
</dbReference>
<feature type="signal peptide" evidence="3">
    <location>
        <begin position="1"/>
        <end position="42"/>
    </location>
</feature>
<dbReference type="OrthoDB" id="3405477at2"/>
<proteinExistence type="predicted"/>
<keyword evidence="2" id="KW-0472">Membrane</keyword>
<keyword evidence="3" id="KW-0732">Signal</keyword>
<evidence type="ECO:0000256" key="2">
    <source>
        <dbReference type="SAM" id="Phobius"/>
    </source>
</evidence>
<keyword evidence="5" id="KW-1185">Reference proteome</keyword>
<dbReference type="Proteomes" id="UP000199504">
    <property type="component" value="Unassembled WGS sequence"/>
</dbReference>
<name>A0A1C4V0G2_9ACTN</name>
<gene>
    <name evidence="4" type="ORF">GA0070564_101852</name>
</gene>